<gene>
    <name evidence="2" type="ORF">FRX31_025158</name>
</gene>
<feature type="compositionally biased region" description="Polar residues" evidence="1">
    <location>
        <begin position="601"/>
        <end position="617"/>
    </location>
</feature>
<feature type="compositionally biased region" description="Basic and acidic residues" evidence="1">
    <location>
        <begin position="230"/>
        <end position="251"/>
    </location>
</feature>
<evidence type="ECO:0000256" key="1">
    <source>
        <dbReference type="SAM" id="MobiDB-lite"/>
    </source>
</evidence>
<feature type="compositionally biased region" description="Basic and acidic residues" evidence="1">
    <location>
        <begin position="631"/>
        <end position="656"/>
    </location>
</feature>
<dbReference type="AlphaFoldDB" id="A0A7J6VM62"/>
<feature type="compositionally biased region" description="Polar residues" evidence="1">
    <location>
        <begin position="675"/>
        <end position="686"/>
    </location>
</feature>
<feature type="region of interest" description="Disordered" evidence="1">
    <location>
        <begin position="116"/>
        <end position="194"/>
    </location>
</feature>
<accession>A0A7J6VM62</accession>
<dbReference type="PANTHER" id="PTHR37729">
    <property type="entry name" value="NEUROFILAMENT PROTEIN-LIKE PROTEIN"/>
    <property type="match status" value="1"/>
</dbReference>
<evidence type="ECO:0000313" key="3">
    <source>
        <dbReference type="Proteomes" id="UP000554482"/>
    </source>
</evidence>
<feature type="region of interest" description="Disordered" evidence="1">
    <location>
        <begin position="1"/>
        <end position="56"/>
    </location>
</feature>
<dbReference type="OrthoDB" id="1304274at2759"/>
<feature type="region of interest" description="Disordered" evidence="1">
    <location>
        <begin position="80"/>
        <end position="104"/>
    </location>
</feature>
<feature type="compositionally biased region" description="Polar residues" evidence="1">
    <location>
        <begin position="10"/>
        <end position="31"/>
    </location>
</feature>
<feature type="region of interest" description="Disordered" evidence="1">
    <location>
        <begin position="593"/>
        <end position="799"/>
    </location>
</feature>
<feature type="region of interest" description="Disordered" evidence="1">
    <location>
        <begin position="223"/>
        <end position="372"/>
    </location>
</feature>
<feature type="compositionally biased region" description="Basic and acidic residues" evidence="1">
    <location>
        <begin position="435"/>
        <end position="447"/>
    </location>
</feature>
<comment type="caution">
    <text evidence="2">The sequence shown here is derived from an EMBL/GenBank/DDBJ whole genome shotgun (WGS) entry which is preliminary data.</text>
</comment>
<protein>
    <submittedName>
        <fullName evidence="2">Uncharacterized protein</fullName>
    </submittedName>
</protein>
<feature type="region of interest" description="Disordered" evidence="1">
    <location>
        <begin position="387"/>
        <end position="472"/>
    </location>
</feature>
<feature type="compositionally biased region" description="Basic and acidic residues" evidence="1">
    <location>
        <begin position="269"/>
        <end position="294"/>
    </location>
</feature>
<keyword evidence="3" id="KW-1185">Reference proteome</keyword>
<feature type="compositionally biased region" description="Basic and acidic residues" evidence="1">
    <location>
        <begin position="334"/>
        <end position="355"/>
    </location>
</feature>
<evidence type="ECO:0000313" key="2">
    <source>
        <dbReference type="EMBL" id="KAF5185255.1"/>
    </source>
</evidence>
<feature type="compositionally biased region" description="Polar residues" evidence="1">
    <location>
        <begin position="717"/>
        <end position="727"/>
    </location>
</feature>
<dbReference type="Proteomes" id="UP000554482">
    <property type="component" value="Unassembled WGS sequence"/>
</dbReference>
<dbReference type="PANTHER" id="PTHR37729:SF1">
    <property type="entry name" value="NEUROFILAMENT PROTEIN-LIKE PROTEIN"/>
    <property type="match status" value="1"/>
</dbReference>
<feature type="compositionally biased region" description="Polar residues" evidence="1">
    <location>
        <begin position="776"/>
        <end position="786"/>
    </location>
</feature>
<feature type="compositionally biased region" description="Basic and acidic residues" evidence="1">
    <location>
        <begin position="787"/>
        <end position="799"/>
    </location>
</feature>
<feature type="compositionally biased region" description="Basic and acidic residues" evidence="1">
    <location>
        <begin position="157"/>
        <end position="193"/>
    </location>
</feature>
<reference evidence="2 3" key="1">
    <citation type="submission" date="2020-06" db="EMBL/GenBank/DDBJ databases">
        <title>Transcriptomic and genomic resources for Thalictrum thalictroides and T. hernandezii: Facilitating candidate gene discovery in an emerging model plant lineage.</title>
        <authorList>
            <person name="Arias T."/>
            <person name="Riano-Pachon D.M."/>
            <person name="Di Stilio V.S."/>
        </authorList>
    </citation>
    <scope>NUCLEOTIDE SEQUENCE [LARGE SCALE GENOMIC DNA]</scope>
    <source>
        <strain evidence="3">cv. WT478/WT964</strain>
        <tissue evidence="2">Leaves</tissue>
    </source>
</reference>
<proteinExistence type="predicted"/>
<feature type="compositionally biased region" description="Basic and acidic residues" evidence="1">
    <location>
        <begin position="34"/>
        <end position="53"/>
    </location>
</feature>
<sequence>MASETVLLPHQTTPTTTVEHFEETTSPNAPITESMERTEDNKIHQPAVEKVDDSPELAVPAEDNAVVIEDNKIHQPAVEKVDDSPELAVPTEDSAVVTEDTNSKAAVSSVSELAVEGVRKETEGQTEVSDASKSAVESVEIALHSPPTQEPGAEVEVETKPEHESKVVEKLESVAEEPHLGKEPEESEYKEVENSFSIVEESEIGKNLEVAESDFKVIEKPESVVEAELEPQKHSEDDVEVTEEKHEKLEPEESIEGKLAADAGLLISKDNDATESTTKRETGEDREPFADKSSDAFVSETPSDPIDKDVSIIPDASDETPQKKDIWSDTVENFAKETSLEASKAEEEKNIRDENLAEPETTTAQDVGDAKPATDVLEKSFEGLKASGDVEIDTEEKKEETVKDDIAAPVKTVEDTEPIASKPEEGGDITSVSEAEEKKEETVKDDSAAPVKTVEDTETIASKPEEGGDITSVTEAEKSFEAIQASENVKVATEEKKEENVESDIAPVEITNDIVPQASEDKEIDYSNSAAEVAEEKVENAKYDTAAPVETIDDTEPISSKTDEGGVDTTSATEVTEKFVDELKASKDVEVTEEKIEDVKTNSSLAEITKDTVPQSSEPKEVDYPNSAAEIAEKSIEGEKASTDDVVTEEKQENVKDYTTSSVDSSKDTVLEGETNVSSTIDTSNGEPRELALEPRENDEAESKEDKIIKEAEVAETTPSSDTLNLESSKETNDSKTTEDLSKQEVPSKPVQKHSHGILSKVKHSIGKVKKAITGKSPTLKNSTSDAKGDDIKVKEGTT</sequence>
<feature type="compositionally biased region" description="Basic and acidic residues" evidence="1">
    <location>
        <begin position="728"/>
        <end position="743"/>
    </location>
</feature>
<feature type="compositionally biased region" description="Basic and acidic residues" evidence="1">
    <location>
        <begin position="395"/>
        <end position="406"/>
    </location>
</feature>
<feature type="compositionally biased region" description="Basic residues" evidence="1">
    <location>
        <begin position="751"/>
        <end position="773"/>
    </location>
</feature>
<feature type="region of interest" description="Disordered" evidence="1">
    <location>
        <begin position="490"/>
        <end position="574"/>
    </location>
</feature>
<name>A0A7J6VM62_THATH</name>
<dbReference type="EMBL" id="JABWDY010030933">
    <property type="protein sequence ID" value="KAF5185255.1"/>
    <property type="molecule type" value="Genomic_DNA"/>
</dbReference>
<organism evidence="2 3">
    <name type="scientific">Thalictrum thalictroides</name>
    <name type="common">Rue-anemone</name>
    <name type="synonym">Anemone thalictroides</name>
    <dbReference type="NCBI Taxonomy" id="46969"/>
    <lineage>
        <taxon>Eukaryota</taxon>
        <taxon>Viridiplantae</taxon>
        <taxon>Streptophyta</taxon>
        <taxon>Embryophyta</taxon>
        <taxon>Tracheophyta</taxon>
        <taxon>Spermatophyta</taxon>
        <taxon>Magnoliopsida</taxon>
        <taxon>Ranunculales</taxon>
        <taxon>Ranunculaceae</taxon>
        <taxon>Thalictroideae</taxon>
        <taxon>Thalictrum</taxon>
    </lineage>
</organism>
<feature type="compositionally biased region" description="Basic and acidic residues" evidence="1">
    <location>
        <begin position="704"/>
        <end position="713"/>
    </location>
</feature>
<feature type="compositionally biased region" description="Basic and acidic residues" evidence="1">
    <location>
        <begin position="687"/>
        <end position="698"/>
    </location>
</feature>